<name>A0A9Q0YK05_HOLLE</name>
<dbReference type="OrthoDB" id="636685at2759"/>
<sequence>MRFGTHLKDNMDIIVVMQLFFFGVTSSFSLFNKQVFNELVQPELIRTPTNDEDISSSSSEYVPVSSSLDNTESSYSIEEQEPLDTLMFVCARVSKHIDIGTDEMGLTHQMDIGQCSHVATSTNDIQSGKNVVDICDLDSPCNVSSIIVERNYLLGGKSQYDVIEGCTCRKIPHKCRRVPLMKTFFPSSPFEVAVDIGTCAGDCQKDDCDGCFPTRFVTTTVQGPNGDECIKKTEECSCTNNCYRASRFETYYVESWDSSLNSTVVKPKTFDVGMCMGRCPPTPFCFIRDQSSGNCLSTLNTNSKCSPTSFTRHSFTTPEGTERLLLSIGNCVCV</sequence>
<protein>
    <submittedName>
        <fullName evidence="3">Uncharacterized protein</fullName>
    </submittedName>
</protein>
<dbReference type="AlphaFoldDB" id="A0A9Q0YK05"/>
<dbReference type="EMBL" id="JAIZAY010000020">
    <property type="protein sequence ID" value="KAJ8022781.1"/>
    <property type="molecule type" value="Genomic_DNA"/>
</dbReference>
<dbReference type="PANTHER" id="PTHR39313">
    <property type="entry name" value="IM:7138239"/>
    <property type="match status" value="1"/>
</dbReference>
<proteinExistence type="predicted"/>
<keyword evidence="4" id="KW-1185">Reference proteome</keyword>
<evidence type="ECO:0000256" key="1">
    <source>
        <dbReference type="SAM" id="MobiDB-lite"/>
    </source>
</evidence>
<organism evidence="3 4">
    <name type="scientific">Holothuria leucospilota</name>
    <name type="common">Black long sea cucumber</name>
    <name type="synonym">Mertensiothuria leucospilota</name>
    <dbReference type="NCBI Taxonomy" id="206669"/>
    <lineage>
        <taxon>Eukaryota</taxon>
        <taxon>Metazoa</taxon>
        <taxon>Echinodermata</taxon>
        <taxon>Eleutherozoa</taxon>
        <taxon>Echinozoa</taxon>
        <taxon>Holothuroidea</taxon>
        <taxon>Aspidochirotacea</taxon>
        <taxon>Aspidochirotida</taxon>
        <taxon>Holothuriidae</taxon>
        <taxon>Holothuria</taxon>
    </lineage>
</organism>
<dbReference type="InterPro" id="IPR017948">
    <property type="entry name" value="TGFb_CS"/>
</dbReference>
<dbReference type="Proteomes" id="UP001152320">
    <property type="component" value="Chromosome 20"/>
</dbReference>
<feature type="region of interest" description="Disordered" evidence="1">
    <location>
        <begin position="48"/>
        <end position="67"/>
    </location>
</feature>
<evidence type="ECO:0000313" key="4">
    <source>
        <dbReference type="Proteomes" id="UP001152320"/>
    </source>
</evidence>
<keyword evidence="2" id="KW-1133">Transmembrane helix</keyword>
<accession>A0A9Q0YK05</accession>
<dbReference type="GO" id="GO:0008083">
    <property type="term" value="F:growth factor activity"/>
    <property type="evidence" value="ECO:0007669"/>
    <property type="project" value="InterPro"/>
</dbReference>
<feature type="compositionally biased region" description="Low complexity" evidence="1">
    <location>
        <begin position="55"/>
        <end position="67"/>
    </location>
</feature>
<gene>
    <name evidence="3" type="ORF">HOLleu_37771</name>
</gene>
<evidence type="ECO:0000313" key="3">
    <source>
        <dbReference type="EMBL" id="KAJ8022781.1"/>
    </source>
</evidence>
<comment type="caution">
    <text evidence="3">The sequence shown here is derived from an EMBL/GenBank/DDBJ whole genome shotgun (WGS) entry which is preliminary data.</text>
</comment>
<dbReference type="PROSITE" id="PS00250">
    <property type="entry name" value="TGF_BETA_1"/>
    <property type="match status" value="1"/>
</dbReference>
<dbReference type="PANTHER" id="PTHR39313:SF1">
    <property type="entry name" value="IM:7138239"/>
    <property type="match status" value="1"/>
</dbReference>
<keyword evidence="2" id="KW-0472">Membrane</keyword>
<feature type="transmembrane region" description="Helical" evidence="2">
    <location>
        <begin position="12"/>
        <end position="31"/>
    </location>
</feature>
<reference evidence="3" key="1">
    <citation type="submission" date="2021-10" db="EMBL/GenBank/DDBJ databases">
        <title>Tropical sea cucumber genome reveals ecological adaptation and Cuvierian tubules defense mechanism.</title>
        <authorList>
            <person name="Chen T."/>
        </authorList>
    </citation>
    <scope>NUCLEOTIDE SEQUENCE</scope>
    <source>
        <strain evidence="3">Nanhai2018</strain>
        <tissue evidence="3">Muscle</tissue>
    </source>
</reference>
<evidence type="ECO:0000256" key="2">
    <source>
        <dbReference type="SAM" id="Phobius"/>
    </source>
</evidence>
<keyword evidence="2" id="KW-0812">Transmembrane</keyword>